<gene>
    <name evidence="3" type="ORF">GCM10009682_18230</name>
</gene>
<organism evidence="3 4">
    <name type="scientific">Luedemannella flava</name>
    <dbReference type="NCBI Taxonomy" id="349316"/>
    <lineage>
        <taxon>Bacteria</taxon>
        <taxon>Bacillati</taxon>
        <taxon>Actinomycetota</taxon>
        <taxon>Actinomycetes</taxon>
        <taxon>Micromonosporales</taxon>
        <taxon>Micromonosporaceae</taxon>
        <taxon>Luedemannella</taxon>
    </lineage>
</organism>
<dbReference type="InterPro" id="IPR036366">
    <property type="entry name" value="PGBDSf"/>
</dbReference>
<name>A0ABN2LQV6_9ACTN</name>
<keyword evidence="4" id="KW-1185">Reference proteome</keyword>
<accession>A0ABN2LQV6</accession>
<reference evidence="3 4" key="1">
    <citation type="journal article" date="2019" name="Int. J. Syst. Evol. Microbiol.">
        <title>The Global Catalogue of Microorganisms (GCM) 10K type strain sequencing project: providing services to taxonomists for standard genome sequencing and annotation.</title>
        <authorList>
            <consortium name="The Broad Institute Genomics Platform"/>
            <consortium name="The Broad Institute Genome Sequencing Center for Infectious Disease"/>
            <person name="Wu L."/>
            <person name="Ma J."/>
        </authorList>
    </citation>
    <scope>NUCLEOTIDE SEQUENCE [LARGE SCALE GENOMIC DNA]</scope>
    <source>
        <strain evidence="3 4">JCM 13250</strain>
    </source>
</reference>
<dbReference type="RefSeq" id="WP_344128351.1">
    <property type="nucleotide sequence ID" value="NZ_BAAALT010000045.1"/>
</dbReference>
<dbReference type="SUPFAM" id="SSF47090">
    <property type="entry name" value="PGBD-like"/>
    <property type="match status" value="1"/>
</dbReference>
<comment type="caution">
    <text evidence="3">The sequence shown here is derived from an EMBL/GenBank/DDBJ whole genome shotgun (WGS) entry which is preliminary data.</text>
</comment>
<feature type="domain" description="Peptidoglycan binding-like" evidence="2">
    <location>
        <begin position="77"/>
        <end position="130"/>
    </location>
</feature>
<dbReference type="Gene3D" id="1.10.101.10">
    <property type="entry name" value="PGBD-like superfamily/PGBD"/>
    <property type="match status" value="1"/>
</dbReference>
<dbReference type="EMBL" id="BAAALT010000045">
    <property type="protein sequence ID" value="GAA1796897.1"/>
    <property type="molecule type" value="Genomic_DNA"/>
</dbReference>
<dbReference type="InterPro" id="IPR002477">
    <property type="entry name" value="Peptidoglycan-bd-like"/>
</dbReference>
<feature type="chain" id="PRO_5046725974" description="Peptidoglycan binding-like domain-containing protein" evidence="1">
    <location>
        <begin position="35"/>
        <end position="146"/>
    </location>
</feature>
<evidence type="ECO:0000256" key="1">
    <source>
        <dbReference type="SAM" id="SignalP"/>
    </source>
</evidence>
<evidence type="ECO:0000259" key="2">
    <source>
        <dbReference type="Pfam" id="PF01471"/>
    </source>
</evidence>
<proteinExistence type="predicted"/>
<feature type="signal peptide" evidence="1">
    <location>
        <begin position="1"/>
        <end position="34"/>
    </location>
</feature>
<sequence>MFDLRGAAPRWAAGVAAVVAGTAVAVGVASPAQAAAPRCNAVDFMPYIHGGGGVLELPVYRSGGSITVLCTLSYGDSGDDVRQLQWILNYCYKKSLSVDGQFGPKTRTALMQAQDTENVKVDGIYGPQTAMAFKFPWIPNGGCKRL</sequence>
<protein>
    <recommendedName>
        <fullName evidence="2">Peptidoglycan binding-like domain-containing protein</fullName>
    </recommendedName>
</protein>
<keyword evidence="1" id="KW-0732">Signal</keyword>
<evidence type="ECO:0000313" key="4">
    <source>
        <dbReference type="Proteomes" id="UP001500218"/>
    </source>
</evidence>
<dbReference type="InterPro" id="IPR036365">
    <property type="entry name" value="PGBD-like_sf"/>
</dbReference>
<dbReference type="Pfam" id="PF01471">
    <property type="entry name" value="PG_binding_1"/>
    <property type="match status" value="1"/>
</dbReference>
<dbReference type="Proteomes" id="UP001500218">
    <property type="component" value="Unassembled WGS sequence"/>
</dbReference>
<evidence type="ECO:0000313" key="3">
    <source>
        <dbReference type="EMBL" id="GAA1796897.1"/>
    </source>
</evidence>